<protein>
    <submittedName>
        <fullName evidence="1">Uncharacterized protein</fullName>
    </submittedName>
</protein>
<organism evidence="1 2">
    <name type="scientific">Saguinus oedipus</name>
    <name type="common">Cotton-top tamarin</name>
    <name type="synonym">Oedipomidas oedipus</name>
    <dbReference type="NCBI Taxonomy" id="9490"/>
    <lineage>
        <taxon>Eukaryota</taxon>
        <taxon>Metazoa</taxon>
        <taxon>Chordata</taxon>
        <taxon>Craniata</taxon>
        <taxon>Vertebrata</taxon>
        <taxon>Euteleostomi</taxon>
        <taxon>Mammalia</taxon>
        <taxon>Eutheria</taxon>
        <taxon>Euarchontoglires</taxon>
        <taxon>Primates</taxon>
        <taxon>Haplorrhini</taxon>
        <taxon>Platyrrhini</taxon>
        <taxon>Cebidae</taxon>
        <taxon>Callitrichinae</taxon>
        <taxon>Saguinus</taxon>
    </lineage>
</organism>
<accession>A0ABQ9UPW3</accession>
<name>A0ABQ9UPW3_SAGOE</name>
<evidence type="ECO:0000313" key="1">
    <source>
        <dbReference type="EMBL" id="KAK2099103.1"/>
    </source>
</evidence>
<sequence length="165" mass="18071">MSSLSLITKQHKAQLERRIAGSTNRWRFPKQPFSGDLLSLSQKCKALSVDFEEALRNPDSQIEVSMDCTPGAAPSTEELLAQSLLSEQPNLPSGSTGQPCSIAHSFLQDNTFLQHNSRGRGTGLPGRRFYACDPLLCDVGELYVQRQQILSGVLGESTPMHLVLS</sequence>
<dbReference type="EMBL" id="JASSZA010000011">
    <property type="protein sequence ID" value="KAK2099103.1"/>
    <property type="molecule type" value="Genomic_DNA"/>
</dbReference>
<dbReference type="PANTHER" id="PTHR46843:SF1">
    <property type="entry name" value="BTB_POZ DOMAIN-CONTAINING PROTEIN 16"/>
    <property type="match status" value="1"/>
</dbReference>
<gene>
    <name evidence="1" type="ORF">P7K49_024554</name>
</gene>
<dbReference type="PANTHER" id="PTHR46843">
    <property type="entry name" value="BTB/POZ DOMAIN-CONTAINING PROTEIN 16"/>
    <property type="match status" value="1"/>
</dbReference>
<dbReference type="InterPro" id="IPR042833">
    <property type="entry name" value="BTBD16"/>
</dbReference>
<evidence type="ECO:0000313" key="2">
    <source>
        <dbReference type="Proteomes" id="UP001266305"/>
    </source>
</evidence>
<proteinExistence type="predicted"/>
<comment type="caution">
    <text evidence="1">The sequence shown here is derived from an EMBL/GenBank/DDBJ whole genome shotgun (WGS) entry which is preliminary data.</text>
</comment>
<reference evidence="1 2" key="1">
    <citation type="submission" date="2023-05" db="EMBL/GenBank/DDBJ databases">
        <title>B98-5 Cell Line De Novo Hybrid Assembly: An Optical Mapping Approach.</title>
        <authorList>
            <person name="Kananen K."/>
            <person name="Auerbach J.A."/>
            <person name="Kautto E."/>
            <person name="Blachly J.S."/>
        </authorList>
    </citation>
    <scope>NUCLEOTIDE SEQUENCE [LARGE SCALE GENOMIC DNA]</scope>
    <source>
        <strain evidence="1">B95-8</strain>
        <tissue evidence="1">Cell line</tissue>
    </source>
</reference>
<keyword evidence="2" id="KW-1185">Reference proteome</keyword>
<dbReference type="Proteomes" id="UP001266305">
    <property type="component" value="Unassembled WGS sequence"/>
</dbReference>